<dbReference type="GO" id="GO:0008757">
    <property type="term" value="F:S-adenosylmethionine-dependent methyltransferase activity"/>
    <property type="evidence" value="ECO:0007669"/>
    <property type="project" value="InterPro"/>
</dbReference>
<keyword evidence="2" id="KW-0489">Methyltransferase</keyword>
<proteinExistence type="predicted"/>
<feature type="compositionally biased region" description="Basic and acidic residues" evidence="5">
    <location>
        <begin position="15"/>
        <end position="24"/>
    </location>
</feature>
<name>A0A9P7UW11_9AGAR</name>
<dbReference type="GeneID" id="66076999"/>
<sequence length="218" mass="24413">MSNHKLPSPEGILTDDPRSWDEAWKQNATPWDGGDMQPSLKDLIESKELDLPENGRALVPGCGAGYDAIFLGGSLGYDVVGLDISPAALETAQRNLTSSGLQTSKVHFKASDFFTLDPTEEKDKFDLIYDYTFFVAIPPSLRPKWGSQMSKLLKPKGHLITLVYPILPYTETGPPFYVRPEHYPEVLGEGWEKVIDRVPDNSVETHIGKERLVVWRKL</sequence>
<dbReference type="Pfam" id="PF05724">
    <property type="entry name" value="TPMT"/>
    <property type="match status" value="1"/>
</dbReference>
<organism evidence="6 7">
    <name type="scientific">Marasmius oreades</name>
    <name type="common">fairy-ring Marasmius</name>
    <dbReference type="NCBI Taxonomy" id="181124"/>
    <lineage>
        <taxon>Eukaryota</taxon>
        <taxon>Fungi</taxon>
        <taxon>Dikarya</taxon>
        <taxon>Basidiomycota</taxon>
        <taxon>Agaricomycotina</taxon>
        <taxon>Agaricomycetes</taxon>
        <taxon>Agaricomycetidae</taxon>
        <taxon>Agaricales</taxon>
        <taxon>Marasmiineae</taxon>
        <taxon>Marasmiaceae</taxon>
        <taxon>Marasmius</taxon>
    </lineage>
</organism>
<evidence type="ECO:0000313" key="7">
    <source>
        <dbReference type="Proteomes" id="UP001049176"/>
    </source>
</evidence>
<dbReference type="RefSeq" id="XP_043010794.1">
    <property type="nucleotide sequence ID" value="XM_043152708.1"/>
</dbReference>
<evidence type="ECO:0000256" key="1">
    <source>
        <dbReference type="ARBA" id="ARBA00022553"/>
    </source>
</evidence>
<evidence type="ECO:0000256" key="3">
    <source>
        <dbReference type="ARBA" id="ARBA00022679"/>
    </source>
</evidence>
<keyword evidence="7" id="KW-1185">Reference proteome</keyword>
<dbReference type="GO" id="GO:0032259">
    <property type="term" value="P:methylation"/>
    <property type="evidence" value="ECO:0007669"/>
    <property type="project" value="UniProtKB-KW"/>
</dbReference>
<dbReference type="InterPro" id="IPR008854">
    <property type="entry name" value="TPMT"/>
</dbReference>
<evidence type="ECO:0000256" key="2">
    <source>
        <dbReference type="ARBA" id="ARBA00022603"/>
    </source>
</evidence>
<evidence type="ECO:0000313" key="6">
    <source>
        <dbReference type="EMBL" id="KAG7094324.1"/>
    </source>
</evidence>
<evidence type="ECO:0000256" key="4">
    <source>
        <dbReference type="ARBA" id="ARBA00022691"/>
    </source>
</evidence>
<evidence type="ECO:0000256" key="5">
    <source>
        <dbReference type="SAM" id="MobiDB-lite"/>
    </source>
</evidence>
<keyword evidence="3" id="KW-0808">Transferase</keyword>
<dbReference type="AlphaFoldDB" id="A0A9P7UW11"/>
<keyword evidence="1" id="KW-0597">Phosphoprotein</keyword>
<dbReference type="SUPFAM" id="SSF53335">
    <property type="entry name" value="S-adenosyl-L-methionine-dependent methyltransferases"/>
    <property type="match status" value="1"/>
</dbReference>
<accession>A0A9P7UW11</accession>
<gene>
    <name evidence="6" type="ORF">E1B28_007923</name>
</gene>
<feature type="region of interest" description="Disordered" evidence="5">
    <location>
        <begin position="1"/>
        <end position="36"/>
    </location>
</feature>
<dbReference type="EMBL" id="CM032184">
    <property type="protein sequence ID" value="KAG7094324.1"/>
    <property type="molecule type" value="Genomic_DNA"/>
</dbReference>
<dbReference type="PANTHER" id="PTHR32183">
    <property type="match status" value="1"/>
</dbReference>
<dbReference type="Proteomes" id="UP001049176">
    <property type="component" value="Chromosome 4"/>
</dbReference>
<evidence type="ECO:0008006" key="8">
    <source>
        <dbReference type="Google" id="ProtNLM"/>
    </source>
</evidence>
<dbReference type="CDD" id="cd02440">
    <property type="entry name" value="AdoMet_MTases"/>
    <property type="match status" value="1"/>
</dbReference>
<dbReference type="PROSITE" id="PS51585">
    <property type="entry name" value="SAM_MT_TPMT"/>
    <property type="match status" value="1"/>
</dbReference>
<keyword evidence="4" id="KW-0949">S-adenosyl-L-methionine</keyword>
<dbReference type="Gene3D" id="3.40.50.150">
    <property type="entry name" value="Vaccinia Virus protein VP39"/>
    <property type="match status" value="1"/>
</dbReference>
<dbReference type="PANTHER" id="PTHR32183:SF6">
    <property type="entry name" value="CYSTEINE SULFINATE DESULFINASE_CYSTEINE DESULFURASE AND RELATED ENZYMES"/>
    <property type="match status" value="1"/>
</dbReference>
<dbReference type="InterPro" id="IPR029063">
    <property type="entry name" value="SAM-dependent_MTases_sf"/>
</dbReference>
<protein>
    <recommendedName>
        <fullName evidence="8">Thiol methyltransferase 1</fullName>
    </recommendedName>
</protein>
<reference evidence="6" key="1">
    <citation type="journal article" date="2021" name="Genome Biol. Evol.">
        <title>The assembled and annotated genome of the fairy-ring fungus Marasmius oreades.</title>
        <authorList>
            <person name="Hiltunen M."/>
            <person name="Ament-Velasquez S.L."/>
            <person name="Johannesson H."/>
        </authorList>
    </citation>
    <scope>NUCLEOTIDE SEQUENCE</scope>
    <source>
        <strain evidence="6">03SP1</strain>
    </source>
</reference>
<dbReference type="OrthoDB" id="276151at2759"/>
<comment type="caution">
    <text evidence="6">The sequence shown here is derived from an EMBL/GenBank/DDBJ whole genome shotgun (WGS) entry which is preliminary data.</text>
</comment>